<keyword evidence="2" id="KW-0472">Membrane</keyword>
<feature type="transmembrane region" description="Helical" evidence="2">
    <location>
        <begin position="6"/>
        <end position="26"/>
    </location>
</feature>
<feature type="transmembrane region" description="Helical" evidence="2">
    <location>
        <begin position="153"/>
        <end position="171"/>
    </location>
</feature>
<dbReference type="GO" id="GO:0004190">
    <property type="term" value="F:aspartic-type endopeptidase activity"/>
    <property type="evidence" value="ECO:0007669"/>
    <property type="project" value="InterPro"/>
</dbReference>
<reference evidence="4 5" key="1">
    <citation type="submission" date="2020-01" db="EMBL/GenBank/DDBJ databases">
        <title>Paenibacillus sp. nov., isolated from tomato rhizosphere.</title>
        <authorList>
            <person name="Weon H.-Y."/>
            <person name="Lee S.A."/>
        </authorList>
    </citation>
    <scope>NUCLEOTIDE SEQUENCE [LARGE SCALE GENOMIC DNA]</scope>
    <source>
        <strain evidence="4 5">12200R-189</strain>
    </source>
</reference>
<protein>
    <submittedName>
        <fullName evidence="4">Prepilin peptidase</fullName>
    </submittedName>
</protein>
<keyword evidence="2" id="KW-1133">Transmembrane helix</keyword>
<dbReference type="AlphaFoldDB" id="A0A6C0G738"/>
<dbReference type="Proteomes" id="UP000476064">
    <property type="component" value="Chromosome"/>
</dbReference>
<feature type="transmembrane region" description="Helical" evidence="2">
    <location>
        <begin position="47"/>
        <end position="72"/>
    </location>
</feature>
<evidence type="ECO:0000256" key="1">
    <source>
        <dbReference type="ARBA" id="ARBA00005801"/>
    </source>
</evidence>
<dbReference type="GO" id="GO:0006465">
    <property type="term" value="P:signal peptide processing"/>
    <property type="evidence" value="ECO:0007669"/>
    <property type="project" value="TreeGrafter"/>
</dbReference>
<keyword evidence="2" id="KW-0812">Transmembrane</keyword>
<name>A0A6C0G738_9BACL</name>
<dbReference type="Gene3D" id="1.20.120.1220">
    <property type="match status" value="1"/>
</dbReference>
<dbReference type="RefSeq" id="WP_162359216.1">
    <property type="nucleotide sequence ID" value="NZ_CP048209.1"/>
</dbReference>
<organism evidence="4 5">
    <name type="scientific">Paenibacillus lycopersici</name>
    <dbReference type="NCBI Taxonomy" id="2704462"/>
    <lineage>
        <taxon>Bacteria</taxon>
        <taxon>Bacillati</taxon>
        <taxon>Bacillota</taxon>
        <taxon>Bacilli</taxon>
        <taxon>Bacillales</taxon>
        <taxon>Paenibacillaceae</taxon>
        <taxon>Paenibacillus</taxon>
    </lineage>
</organism>
<dbReference type="GO" id="GO:0005886">
    <property type="term" value="C:plasma membrane"/>
    <property type="evidence" value="ECO:0007669"/>
    <property type="project" value="TreeGrafter"/>
</dbReference>
<feature type="domain" description="Prepilin type IV endopeptidase peptidase" evidence="3">
    <location>
        <begin position="11"/>
        <end position="111"/>
    </location>
</feature>
<feature type="transmembrane region" description="Helical" evidence="2">
    <location>
        <begin position="98"/>
        <end position="117"/>
    </location>
</feature>
<dbReference type="PANTHER" id="PTHR30487">
    <property type="entry name" value="TYPE 4 PREPILIN-LIKE PROTEINS LEADER PEPTIDE-PROCESSING ENZYME"/>
    <property type="match status" value="1"/>
</dbReference>
<keyword evidence="5" id="KW-1185">Reference proteome</keyword>
<accession>A0A6C0G738</accession>
<evidence type="ECO:0000259" key="3">
    <source>
        <dbReference type="Pfam" id="PF01478"/>
    </source>
</evidence>
<sequence length="172" mass="17935">MEDWLIWGMAALFVGAAFVSDIRTMTIPNRLNVVFLSLGIGYHAATGGVNGGLASIAGAAVGLAPLLVLYALKGIGAGDVKFFAALGAMVGMGDVLHIFMYAVLYGGLIGLIMLCISRSFGKRLLLGAASVLVAGSRLQAWKDSFAHSGSLRFPFMIAVVPGAATAWYMMAF</sequence>
<gene>
    <name evidence="4" type="ORF">GXP70_24250</name>
</gene>
<evidence type="ECO:0000313" key="5">
    <source>
        <dbReference type="Proteomes" id="UP000476064"/>
    </source>
</evidence>
<dbReference type="InterPro" id="IPR000045">
    <property type="entry name" value="Prepilin_IV_endopep_pep"/>
</dbReference>
<proteinExistence type="inferred from homology"/>
<feature type="transmembrane region" description="Helical" evidence="2">
    <location>
        <begin position="124"/>
        <end position="141"/>
    </location>
</feature>
<evidence type="ECO:0000256" key="2">
    <source>
        <dbReference type="SAM" id="Phobius"/>
    </source>
</evidence>
<dbReference type="InterPro" id="IPR050882">
    <property type="entry name" value="Prepilin_peptidase/N-MTase"/>
</dbReference>
<dbReference type="EMBL" id="CP048209">
    <property type="protein sequence ID" value="QHT62785.1"/>
    <property type="molecule type" value="Genomic_DNA"/>
</dbReference>
<comment type="similarity">
    <text evidence="1">Belongs to the peptidase A24 family.</text>
</comment>
<evidence type="ECO:0000313" key="4">
    <source>
        <dbReference type="EMBL" id="QHT62785.1"/>
    </source>
</evidence>
<dbReference type="PANTHER" id="PTHR30487:SF0">
    <property type="entry name" value="PREPILIN LEADER PEPTIDASE_N-METHYLTRANSFERASE-RELATED"/>
    <property type="match status" value="1"/>
</dbReference>
<dbReference type="Pfam" id="PF01478">
    <property type="entry name" value="Peptidase_A24"/>
    <property type="match status" value="1"/>
</dbReference>
<dbReference type="KEGG" id="plyc:GXP70_24250"/>